<keyword evidence="1 7" id="KW-0963">Cytoplasm</keyword>
<reference evidence="10 11" key="1">
    <citation type="submission" date="2021-01" db="EMBL/GenBank/DDBJ databases">
        <title>Isolation and description of Catonella massiliensis sp. nov., a novel Catonella species, isolated from a stable periodontitis subject.</title>
        <authorList>
            <person name="Antezack A."/>
            <person name="Boxberger M."/>
            <person name="La Scola B."/>
            <person name="Monnet-Corti V."/>
        </authorList>
    </citation>
    <scope>NUCLEOTIDE SEQUENCE [LARGE SCALE GENOMIC DNA]</scope>
    <source>
        <strain evidence="10 11">Marseille-Q4567</strain>
    </source>
</reference>
<dbReference type="InterPro" id="IPR001737">
    <property type="entry name" value="KsgA/Erm"/>
</dbReference>
<evidence type="ECO:0000313" key="10">
    <source>
        <dbReference type="EMBL" id="MBK5896352.1"/>
    </source>
</evidence>
<comment type="similarity">
    <text evidence="7">Belongs to the class I-like SAM-binding methyltransferase superfamily. rRNA adenine N(6)-methyltransferase family. RsmA subfamily.</text>
</comment>
<evidence type="ECO:0000256" key="6">
    <source>
        <dbReference type="ARBA" id="ARBA00022884"/>
    </source>
</evidence>
<keyword evidence="2 7" id="KW-0698">rRNA processing</keyword>
<dbReference type="CDD" id="cd02440">
    <property type="entry name" value="AdoMet_MTases"/>
    <property type="match status" value="1"/>
</dbReference>
<keyword evidence="11" id="KW-1185">Reference proteome</keyword>
<evidence type="ECO:0000256" key="5">
    <source>
        <dbReference type="ARBA" id="ARBA00022691"/>
    </source>
</evidence>
<dbReference type="Gene3D" id="3.40.50.150">
    <property type="entry name" value="Vaccinia Virus protein VP39"/>
    <property type="match status" value="1"/>
</dbReference>
<dbReference type="InterPro" id="IPR020596">
    <property type="entry name" value="rRNA_Ade_Mease_Trfase_CS"/>
</dbReference>
<dbReference type="EC" id="2.1.1.182" evidence="7"/>
<evidence type="ECO:0000256" key="4">
    <source>
        <dbReference type="ARBA" id="ARBA00022679"/>
    </source>
</evidence>
<evidence type="ECO:0000256" key="8">
    <source>
        <dbReference type="PROSITE-ProRule" id="PRU01026"/>
    </source>
</evidence>
<dbReference type="InterPro" id="IPR029063">
    <property type="entry name" value="SAM-dependent_MTases_sf"/>
</dbReference>
<feature type="binding site" evidence="7 8">
    <location>
        <position position="101"/>
    </location>
    <ligand>
        <name>S-adenosyl-L-methionine</name>
        <dbReference type="ChEBI" id="CHEBI:59789"/>
    </ligand>
</feature>
<dbReference type="PANTHER" id="PTHR11727:SF7">
    <property type="entry name" value="DIMETHYLADENOSINE TRANSFERASE-RELATED"/>
    <property type="match status" value="1"/>
</dbReference>
<comment type="caution">
    <text evidence="10">The sequence shown here is derived from an EMBL/GenBank/DDBJ whole genome shotgun (WGS) entry which is preliminary data.</text>
</comment>
<evidence type="ECO:0000313" key="11">
    <source>
        <dbReference type="Proteomes" id="UP000604730"/>
    </source>
</evidence>
<dbReference type="GO" id="GO:0052908">
    <property type="term" value="F:16S rRNA (adenine(1518)-N(6)/adenine(1519)-N(6))-dimethyltransferase activity"/>
    <property type="evidence" value="ECO:0007669"/>
    <property type="project" value="UniProtKB-EC"/>
</dbReference>
<proteinExistence type="inferred from homology"/>
<keyword evidence="4 7" id="KW-0808">Transferase</keyword>
<dbReference type="Gene3D" id="1.10.8.100">
    <property type="entry name" value="Ribosomal RNA adenine dimethylase-like, domain 2"/>
    <property type="match status" value="1"/>
</dbReference>
<dbReference type="PROSITE" id="PS01131">
    <property type="entry name" value="RRNA_A_DIMETH"/>
    <property type="match status" value="1"/>
</dbReference>
<comment type="catalytic activity">
    <reaction evidence="7">
        <text>adenosine(1518)/adenosine(1519) in 16S rRNA + 4 S-adenosyl-L-methionine = N(6)-dimethyladenosine(1518)/N(6)-dimethyladenosine(1519) in 16S rRNA + 4 S-adenosyl-L-homocysteine + 4 H(+)</text>
        <dbReference type="Rhea" id="RHEA:19609"/>
        <dbReference type="Rhea" id="RHEA-COMP:10232"/>
        <dbReference type="Rhea" id="RHEA-COMP:10233"/>
        <dbReference type="ChEBI" id="CHEBI:15378"/>
        <dbReference type="ChEBI" id="CHEBI:57856"/>
        <dbReference type="ChEBI" id="CHEBI:59789"/>
        <dbReference type="ChEBI" id="CHEBI:74411"/>
        <dbReference type="ChEBI" id="CHEBI:74493"/>
        <dbReference type="EC" id="2.1.1.182"/>
    </reaction>
</comment>
<evidence type="ECO:0000256" key="3">
    <source>
        <dbReference type="ARBA" id="ARBA00022603"/>
    </source>
</evidence>
<dbReference type="InterPro" id="IPR011530">
    <property type="entry name" value="rRNA_adenine_dimethylase"/>
</dbReference>
<dbReference type="PANTHER" id="PTHR11727">
    <property type="entry name" value="DIMETHYLADENOSINE TRANSFERASE"/>
    <property type="match status" value="1"/>
</dbReference>
<evidence type="ECO:0000256" key="1">
    <source>
        <dbReference type="ARBA" id="ARBA00022490"/>
    </source>
</evidence>
<comment type="subcellular location">
    <subcellularLocation>
        <location evidence="7">Cytoplasm</location>
    </subcellularLocation>
</comment>
<dbReference type="RefSeq" id="WP_208427933.1">
    <property type="nucleotide sequence ID" value="NZ_JAEPRJ010000001.1"/>
</dbReference>
<evidence type="ECO:0000256" key="2">
    <source>
        <dbReference type="ARBA" id="ARBA00022552"/>
    </source>
</evidence>
<feature type="binding site" evidence="7 8">
    <location>
        <position position="28"/>
    </location>
    <ligand>
        <name>S-adenosyl-L-methionine</name>
        <dbReference type="ChEBI" id="CHEBI:59789"/>
    </ligand>
</feature>
<feature type="binding site" evidence="7 8">
    <location>
        <position position="55"/>
    </location>
    <ligand>
        <name>S-adenosyl-L-methionine</name>
        <dbReference type="ChEBI" id="CHEBI:59789"/>
    </ligand>
</feature>
<feature type="binding site" evidence="7 8">
    <location>
        <position position="30"/>
    </location>
    <ligand>
        <name>S-adenosyl-L-methionine</name>
        <dbReference type="ChEBI" id="CHEBI:59789"/>
    </ligand>
</feature>
<name>A0ABS1IWU3_9FIRM</name>
<protein>
    <recommendedName>
        <fullName evidence="7">Ribosomal RNA small subunit methyltransferase A</fullName>
        <ecNumber evidence="7">2.1.1.182</ecNumber>
    </recommendedName>
    <alternativeName>
        <fullName evidence="7">16S rRNA (adenine(1518)-N(6)/adenine(1519)-N(6))-dimethyltransferase</fullName>
    </alternativeName>
    <alternativeName>
        <fullName evidence="7">16S rRNA dimethyladenosine transferase</fullName>
    </alternativeName>
    <alternativeName>
        <fullName evidence="7">16S rRNA dimethylase</fullName>
    </alternativeName>
    <alternativeName>
        <fullName evidence="7">S-adenosylmethionine-6-N', N'-adenosyl(rRNA) dimethyltransferase</fullName>
    </alternativeName>
</protein>
<sequence length="291" mass="32513">MADLGQPQNTIAILKKYDFTFQKKFGQNFLIDTHVLEKIVDAADIGKDDLVLEIGPGIGTVTQYLCEAARQVIAVEIDRQLIKILKDTLSAYDNVEVINEDILKVDIAALVEEKNSGKPIKVVSNLPYYITTPIIMTLLEKRVPVTDMTLMMQEEVARRMQAVPGNKDYGALSLAVQYYSVPYIAAFVPPNCFMPRPNVGSAVVNLKCHEKPPVEVNDDELMFKLIKASFAQRRKTLQNGLTNSAELDFTKDEVTEAILKMQETLGMKQNPLIRGETLTLKEFACLSDILS</sequence>
<evidence type="ECO:0000256" key="7">
    <source>
        <dbReference type="HAMAP-Rule" id="MF_00607"/>
    </source>
</evidence>
<dbReference type="EMBL" id="JAEPRJ010000001">
    <property type="protein sequence ID" value="MBK5896352.1"/>
    <property type="molecule type" value="Genomic_DNA"/>
</dbReference>
<feature type="domain" description="Ribosomal RNA adenine methylase transferase N-terminal" evidence="9">
    <location>
        <begin position="35"/>
        <end position="210"/>
    </location>
</feature>
<keyword evidence="5 7" id="KW-0949">S-adenosyl-L-methionine</keyword>
<dbReference type="InterPro" id="IPR023165">
    <property type="entry name" value="rRNA_Ade_diMease-like_C"/>
</dbReference>
<keyword evidence="3 7" id="KW-0489">Methyltransferase</keyword>
<comment type="function">
    <text evidence="7">Specifically dimethylates two adjacent adenosines (A1518 and A1519) in the loop of a conserved hairpin near the 3'-end of 16S rRNA in the 30S particle. May play a critical role in biogenesis of 30S subunits.</text>
</comment>
<gene>
    <name evidence="7 10" type="primary">rsmA</name>
    <name evidence="7" type="synonym">ksgA</name>
    <name evidence="10" type="ORF">JJN12_00925</name>
</gene>
<dbReference type="NCBIfam" id="TIGR00755">
    <property type="entry name" value="ksgA"/>
    <property type="match status" value="1"/>
</dbReference>
<dbReference type="HAMAP" id="MF_00607">
    <property type="entry name" value="16SrRNA_methyltr_A"/>
    <property type="match status" value="1"/>
</dbReference>
<accession>A0ABS1IWU3</accession>
<feature type="binding site" evidence="7 8">
    <location>
        <position position="76"/>
    </location>
    <ligand>
        <name>S-adenosyl-L-methionine</name>
        <dbReference type="ChEBI" id="CHEBI:59789"/>
    </ligand>
</feature>
<dbReference type="Pfam" id="PF00398">
    <property type="entry name" value="RrnaAD"/>
    <property type="match status" value="1"/>
</dbReference>
<organism evidence="10 11">
    <name type="scientific">Catonella massiliensis</name>
    <dbReference type="NCBI Taxonomy" id="2799636"/>
    <lineage>
        <taxon>Bacteria</taxon>
        <taxon>Bacillati</taxon>
        <taxon>Bacillota</taxon>
        <taxon>Clostridia</taxon>
        <taxon>Lachnospirales</taxon>
        <taxon>Lachnospiraceae</taxon>
        <taxon>Catonella</taxon>
    </lineage>
</organism>
<dbReference type="SUPFAM" id="SSF53335">
    <property type="entry name" value="S-adenosyl-L-methionine-dependent methyltransferases"/>
    <property type="match status" value="1"/>
</dbReference>
<dbReference type="SMART" id="SM00650">
    <property type="entry name" value="rADc"/>
    <property type="match status" value="1"/>
</dbReference>
<dbReference type="PROSITE" id="PS51689">
    <property type="entry name" value="SAM_RNA_A_N6_MT"/>
    <property type="match status" value="1"/>
</dbReference>
<keyword evidence="6 7" id="KW-0694">RNA-binding</keyword>
<dbReference type="InterPro" id="IPR020598">
    <property type="entry name" value="rRNA_Ade_methylase_Trfase_N"/>
</dbReference>
<feature type="binding site" evidence="7 8">
    <location>
        <position position="125"/>
    </location>
    <ligand>
        <name>S-adenosyl-L-methionine</name>
        <dbReference type="ChEBI" id="CHEBI:59789"/>
    </ligand>
</feature>
<evidence type="ECO:0000259" key="9">
    <source>
        <dbReference type="SMART" id="SM00650"/>
    </source>
</evidence>
<dbReference type="Proteomes" id="UP000604730">
    <property type="component" value="Unassembled WGS sequence"/>
</dbReference>